<evidence type="ECO:0000313" key="1">
    <source>
        <dbReference type="EMBL" id="NDO69952.1"/>
    </source>
</evidence>
<sequence length="559" mass="66407">MEIIDSNTLVVALLGKTLNKFFSKNRSAEEADIKEKLLDSNKWIWKDKSLPNINQKNYIHNPFTNKVVYFIRFIISKLGISDDDKLQYAELALWVRGTIAVNDLNIWCTNEISTTIDKAVELGIAEYMDDTKSVLKIHPFISDVLWSEFIQNPRGWEDKDRWQIQLKPIALLFEENISKYLEHLKLGKPWESSYIMLYNTAYTLINRLQMEMYSEEERRFDIEDWRKLWEIMEQILVIFIKCGNAVMACDIIQELYFYDCPNNSDNLKGKKFDDKNETKSSRLYFNKISLEWMNGQDTQPLIDQIPKNVSNIPYEYWQEEWIRIIQKILDKIECGIDIKGIDNLISYVLDDKPVDNSIYNQDNSISEMLNCFQVVLGLLIIECADDLRIKYYRGIFYYLQALYKCDSANVFLDDINKAHSYYKQLCSHEKDINREFWFIVRFSHIYYEFRILIKDLTIHHPSMQEIQSCFGYLRNLFESTEIEYNKSMHSEECLAVYQRANMFIMIIQAYRTGNNEILVNALNNMRTSFFDQVHIDKKMSDTIRNVYDNTEKELKNISQ</sequence>
<reference evidence="1 2" key="1">
    <citation type="submission" date="2019-07" db="EMBL/GenBank/DDBJ databases">
        <title>Draft genome sequences of 15 bacterial species constituting the stable defined intestinal microbiota of the GM15 gnotobiotic mouse model.</title>
        <authorList>
            <person name="Elie C."/>
            <person name="Mathieu A."/>
            <person name="Saliou A."/>
            <person name="Darnaud M."/>
            <person name="Leulier F."/>
            <person name="Tamellini A."/>
        </authorList>
    </citation>
    <scope>NUCLEOTIDE SEQUENCE [LARGE SCALE GENOMIC DNA]</scope>
    <source>
        <strain evidence="2">ASF 502</strain>
    </source>
</reference>
<gene>
    <name evidence="1" type="ORF">FMM80_15250</name>
</gene>
<evidence type="ECO:0000313" key="2">
    <source>
        <dbReference type="Proteomes" id="UP000474104"/>
    </source>
</evidence>
<name>A0A9X5H5G2_9FIRM</name>
<dbReference type="AlphaFoldDB" id="A0A9X5H5G2"/>
<dbReference type="EMBL" id="VIRB01000091">
    <property type="protein sequence ID" value="NDO69952.1"/>
    <property type="molecule type" value="Genomic_DNA"/>
</dbReference>
<protein>
    <submittedName>
        <fullName evidence="1">Uncharacterized protein</fullName>
    </submittedName>
</protein>
<dbReference type="Proteomes" id="UP000474104">
    <property type="component" value="Unassembled WGS sequence"/>
</dbReference>
<organism evidence="1 2">
    <name type="scientific">Schaedlerella arabinosiphila</name>
    <dbReference type="NCBI Taxonomy" id="2044587"/>
    <lineage>
        <taxon>Bacteria</taxon>
        <taxon>Bacillati</taxon>
        <taxon>Bacillota</taxon>
        <taxon>Clostridia</taxon>
        <taxon>Lachnospirales</taxon>
        <taxon>Lachnospiraceae</taxon>
        <taxon>Schaedlerella</taxon>
    </lineage>
</organism>
<accession>A0A9X5H5G2</accession>
<proteinExistence type="predicted"/>
<dbReference type="RefSeq" id="WP_162205731.1">
    <property type="nucleotide sequence ID" value="NZ_VIRB01000091.1"/>
</dbReference>
<comment type="caution">
    <text evidence="1">The sequence shown here is derived from an EMBL/GenBank/DDBJ whole genome shotgun (WGS) entry which is preliminary data.</text>
</comment>